<keyword evidence="8" id="KW-1185">Reference proteome</keyword>
<proteinExistence type="predicted"/>
<evidence type="ECO:0000256" key="4">
    <source>
        <dbReference type="ARBA" id="ARBA00022989"/>
    </source>
</evidence>
<keyword evidence="4 6" id="KW-1133">Transmembrane helix</keyword>
<dbReference type="EMBL" id="JAYKOT010000003">
    <property type="protein sequence ID" value="MEB3429381.1"/>
    <property type="molecule type" value="Genomic_DNA"/>
</dbReference>
<evidence type="ECO:0000313" key="8">
    <source>
        <dbReference type="Proteomes" id="UP001357733"/>
    </source>
</evidence>
<evidence type="ECO:0000256" key="6">
    <source>
        <dbReference type="SAM" id="Phobius"/>
    </source>
</evidence>
<organism evidence="7 8">
    <name type="scientific">Citroniella saccharovorans</name>
    <dbReference type="NCBI Taxonomy" id="2053367"/>
    <lineage>
        <taxon>Bacteria</taxon>
        <taxon>Bacillati</taxon>
        <taxon>Bacillota</taxon>
        <taxon>Tissierellia</taxon>
        <taxon>Tissierellales</taxon>
        <taxon>Peptoniphilaceae</taxon>
        <taxon>Citroniella</taxon>
    </lineage>
</organism>
<feature type="transmembrane region" description="Helical" evidence="6">
    <location>
        <begin position="127"/>
        <end position="148"/>
    </location>
</feature>
<dbReference type="AlphaFoldDB" id="A0AAW9MQM4"/>
<evidence type="ECO:0000256" key="2">
    <source>
        <dbReference type="ARBA" id="ARBA00022475"/>
    </source>
</evidence>
<evidence type="ECO:0000256" key="3">
    <source>
        <dbReference type="ARBA" id="ARBA00022692"/>
    </source>
</evidence>
<feature type="transmembrane region" description="Helical" evidence="6">
    <location>
        <begin position="168"/>
        <end position="186"/>
    </location>
</feature>
<keyword evidence="3 6" id="KW-0812">Transmembrane</keyword>
<dbReference type="PANTHER" id="PTHR32196">
    <property type="entry name" value="ABC TRANSPORTER PERMEASE PROTEIN YPHD-RELATED-RELATED"/>
    <property type="match status" value="1"/>
</dbReference>
<comment type="subcellular location">
    <subcellularLocation>
        <location evidence="1">Cell membrane</location>
        <topology evidence="1">Multi-pass membrane protein</topology>
    </subcellularLocation>
</comment>
<dbReference type="RefSeq" id="WP_324619573.1">
    <property type="nucleotide sequence ID" value="NZ_JAYKOT010000003.1"/>
</dbReference>
<dbReference type="Proteomes" id="UP001357733">
    <property type="component" value="Unassembled WGS sequence"/>
</dbReference>
<comment type="caution">
    <text evidence="7">The sequence shown here is derived from an EMBL/GenBank/DDBJ whole genome shotgun (WGS) entry which is preliminary data.</text>
</comment>
<dbReference type="Pfam" id="PF02653">
    <property type="entry name" value="BPD_transp_2"/>
    <property type="match status" value="1"/>
</dbReference>
<dbReference type="GO" id="GO:0005886">
    <property type="term" value="C:plasma membrane"/>
    <property type="evidence" value="ECO:0007669"/>
    <property type="project" value="UniProtKB-SubCell"/>
</dbReference>
<evidence type="ECO:0000256" key="5">
    <source>
        <dbReference type="ARBA" id="ARBA00023136"/>
    </source>
</evidence>
<feature type="transmembrane region" description="Helical" evidence="6">
    <location>
        <begin position="219"/>
        <end position="236"/>
    </location>
</feature>
<dbReference type="InterPro" id="IPR001851">
    <property type="entry name" value="ABC_transp_permease"/>
</dbReference>
<sequence>MIKKDRFTKYFKLIVFFIFLVFFLISPLGRITLEIFFKKSSLIEFISLFAFTLSLSLGFNFIAMSGKINLSLASSILIGQLFFTIFAIRISNPILVFLLAGALSIPVSFLVSYFSNYLDLKLSIDTVVSSLITNYIALYLVSFINFSLLRDKSSTAMASRIFMTKNTFPLGIILSLILFTLYIYIYKNTSYGENLLISGENRKMASLLGFKPRILDKKAVFLASLFAALSAGVFLLENYNNLEVRDPSIFWDATLISITSRQKPIQTLIFSFIFTLVKLSFSILSRRGNLSYELVVILETIFIFGLLIFRNRGEVKYE</sequence>
<evidence type="ECO:0000313" key="7">
    <source>
        <dbReference type="EMBL" id="MEB3429381.1"/>
    </source>
</evidence>
<name>A0AAW9MQM4_9FIRM</name>
<gene>
    <name evidence="7" type="ORF">VLK81_05015</name>
</gene>
<reference evidence="7 8" key="1">
    <citation type="submission" date="2024-01" db="EMBL/GenBank/DDBJ databases">
        <title>Complete genome sequence of Citroniella saccharovorans strain M6.X9, isolated from human fecal sample.</title>
        <authorList>
            <person name="Cheng G."/>
            <person name="Westerholm M."/>
            <person name="Schnurer A."/>
        </authorList>
    </citation>
    <scope>NUCLEOTIDE SEQUENCE [LARGE SCALE GENOMIC DNA]</scope>
    <source>
        <strain evidence="7 8">DSM 29873</strain>
    </source>
</reference>
<feature type="transmembrane region" description="Helical" evidence="6">
    <location>
        <begin position="13"/>
        <end position="33"/>
    </location>
</feature>
<dbReference type="GO" id="GO:0022857">
    <property type="term" value="F:transmembrane transporter activity"/>
    <property type="evidence" value="ECO:0007669"/>
    <property type="project" value="InterPro"/>
</dbReference>
<keyword evidence="5 6" id="KW-0472">Membrane</keyword>
<feature type="transmembrane region" description="Helical" evidence="6">
    <location>
        <begin position="45"/>
        <end position="64"/>
    </location>
</feature>
<feature type="transmembrane region" description="Helical" evidence="6">
    <location>
        <begin position="95"/>
        <end position="115"/>
    </location>
</feature>
<evidence type="ECO:0000256" key="1">
    <source>
        <dbReference type="ARBA" id="ARBA00004651"/>
    </source>
</evidence>
<protein>
    <submittedName>
        <fullName evidence="7">Uncharacterized protein</fullName>
    </submittedName>
</protein>
<keyword evidence="2" id="KW-1003">Cell membrane</keyword>
<feature type="transmembrane region" description="Helical" evidence="6">
    <location>
        <begin position="290"/>
        <end position="309"/>
    </location>
</feature>
<feature type="transmembrane region" description="Helical" evidence="6">
    <location>
        <begin position="265"/>
        <end position="284"/>
    </location>
</feature>
<accession>A0AAW9MQM4</accession>